<comment type="caution">
    <text evidence="1">The sequence shown here is derived from an EMBL/GenBank/DDBJ whole genome shotgun (WGS) entry which is preliminary data.</text>
</comment>
<organism evidence="1 2">
    <name type="scientific">Puccinia striiformis f. sp. tritici</name>
    <dbReference type="NCBI Taxonomy" id="168172"/>
    <lineage>
        <taxon>Eukaryota</taxon>
        <taxon>Fungi</taxon>
        <taxon>Dikarya</taxon>
        <taxon>Basidiomycota</taxon>
        <taxon>Pucciniomycotina</taxon>
        <taxon>Pucciniomycetes</taxon>
        <taxon>Pucciniales</taxon>
        <taxon>Pucciniaceae</taxon>
        <taxon>Puccinia</taxon>
    </lineage>
</organism>
<proteinExistence type="predicted"/>
<dbReference type="EMBL" id="CM045879">
    <property type="protein sequence ID" value="KAI7938878.1"/>
    <property type="molecule type" value="Genomic_DNA"/>
</dbReference>
<evidence type="ECO:0000313" key="1">
    <source>
        <dbReference type="EMBL" id="KAI7938878.1"/>
    </source>
</evidence>
<name>A0ACC0DWG8_9BASI</name>
<evidence type="ECO:0000313" key="2">
    <source>
        <dbReference type="Proteomes" id="UP001060170"/>
    </source>
</evidence>
<reference evidence="1 2" key="3">
    <citation type="journal article" date="2022" name="Microbiol. Spectr.">
        <title>Folding features and dynamics of 3D genome architecture in plant fungal pathogens.</title>
        <authorList>
            <person name="Xia C."/>
        </authorList>
    </citation>
    <scope>NUCLEOTIDE SEQUENCE [LARGE SCALE GENOMIC DNA]</scope>
    <source>
        <strain evidence="1 2">93-210</strain>
    </source>
</reference>
<dbReference type="Proteomes" id="UP001060170">
    <property type="component" value="Chromosome 15"/>
</dbReference>
<keyword evidence="2" id="KW-1185">Reference proteome</keyword>
<reference evidence="2" key="2">
    <citation type="journal article" date="2018" name="Mol. Plant Microbe Interact.">
        <title>Genome sequence resources for the wheat stripe rust pathogen (Puccinia striiformis f. sp. tritici) and the barley stripe rust pathogen (Puccinia striiformis f. sp. hordei).</title>
        <authorList>
            <person name="Xia C."/>
            <person name="Wang M."/>
            <person name="Yin C."/>
            <person name="Cornejo O.E."/>
            <person name="Hulbert S.H."/>
            <person name="Chen X."/>
        </authorList>
    </citation>
    <scope>NUCLEOTIDE SEQUENCE [LARGE SCALE GENOMIC DNA]</scope>
    <source>
        <strain evidence="2">93-210</strain>
    </source>
</reference>
<reference evidence="2" key="1">
    <citation type="journal article" date="2018" name="BMC Genomics">
        <title>Genomic insights into host adaptation between the wheat stripe rust pathogen (Puccinia striiformis f. sp. tritici) and the barley stripe rust pathogen (Puccinia striiformis f. sp. hordei).</title>
        <authorList>
            <person name="Xia C."/>
            <person name="Wang M."/>
            <person name="Yin C."/>
            <person name="Cornejo O.E."/>
            <person name="Hulbert S.H."/>
            <person name="Chen X."/>
        </authorList>
    </citation>
    <scope>NUCLEOTIDE SEQUENCE [LARGE SCALE GENOMIC DNA]</scope>
    <source>
        <strain evidence="2">93-210</strain>
    </source>
</reference>
<protein>
    <submittedName>
        <fullName evidence="1">Uncharacterized protein</fullName>
    </submittedName>
</protein>
<gene>
    <name evidence="1" type="ORF">MJO28_014457</name>
</gene>
<accession>A0ACC0DWG8</accession>
<sequence>MSTFASSRLRQSSSGSNLEALDPTTIAISLIPLLPAHLSREHSDHITLPVLAASLSTLPHNVVNAINFLAQELKSLKEQQVLGGSSSNNPQASPLPSPDGGNPDRENRERWLENQKVNHLKKSISSLTNLQSTLQSRLLTTVDTLSDLQQTHQRETRQLTDERDGVRAVNQVLKRKIATMEKQLRESKEVMESVLERVEVVHKGDWSTIEHGSIQVFSPIPPPSHCSEEAAGQDHSFHSEVLCTFHLQCQADNPSQSPDQLSPTFAHEGHQLARSTGSESQRKNQRSITLIAELTEELESLRREIKVELKLKHDGINRLKGLIDYRDEEIKQLMSRLEHFMGLDGFYVRHQYPEEDPAGMTEPSSTLNNPIGDLEATPRQKGDRYQKAPHNRIQSSNHTNGHISENQTSEQQQMEEEIRQLEIQLKEVTQNSQFTAPMDDHSTRPTRVLDDLRRQSMAGNDRSSLISGNASDDQTISRVIHDLSNQVTDLRSTLKEVSRERDALRRLQARKKNPRSSASETDPAESSCGPGTARSLASSLERSRFECTRLNRMLAQSESRIIELQRQIAEQESEFEKVAERVQDKLKDQRSKMLQAQVQIEQLQTELGEARLLELTTKKELVAERRQVRELLEISERRKKKNPSSHDHRLHPHRDSKAQDSSDAMSSSSASVASSIPSSHRLKRRDPFN</sequence>